<feature type="chain" id="PRO_5019006823" evidence="6">
    <location>
        <begin position="24"/>
        <end position="192"/>
    </location>
</feature>
<evidence type="ECO:0000313" key="8">
    <source>
        <dbReference type="EMBL" id="RWX56875.1"/>
    </source>
</evidence>
<accession>A0A444JV12</accession>
<evidence type="ECO:0000256" key="2">
    <source>
        <dbReference type="ARBA" id="ARBA00022452"/>
    </source>
</evidence>
<keyword evidence="9" id="KW-1185">Reference proteome</keyword>
<evidence type="ECO:0000256" key="6">
    <source>
        <dbReference type="SAM" id="SignalP"/>
    </source>
</evidence>
<dbReference type="Gene3D" id="2.40.160.20">
    <property type="match status" value="1"/>
</dbReference>
<protein>
    <submittedName>
        <fullName evidence="8">Porin family protein</fullName>
    </submittedName>
</protein>
<comment type="caution">
    <text evidence="8">The sequence shown here is derived from an EMBL/GenBank/DDBJ whole genome shotgun (WGS) entry which is preliminary data.</text>
</comment>
<keyword evidence="2" id="KW-1134">Transmembrane beta strand</keyword>
<name>A0A444JV12_9GAMM</name>
<dbReference type="GO" id="GO:0009279">
    <property type="term" value="C:cell outer membrane"/>
    <property type="evidence" value="ECO:0007669"/>
    <property type="project" value="UniProtKB-SubCell"/>
</dbReference>
<evidence type="ECO:0000256" key="5">
    <source>
        <dbReference type="ARBA" id="ARBA00023136"/>
    </source>
</evidence>
<evidence type="ECO:0000256" key="3">
    <source>
        <dbReference type="ARBA" id="ARBA00022692"/>
    </source>
</evidence>
<dbReference type="Pfam" id="PF13505">
    <property type="entry name" value="OMP_b-brl"/>
    <property type="match status" value="1"/>
</dbReference>
<dbReference type="InterPro" id="IPR051723">
    <property type="entry name" value="Bact_OM_Invasion-Related"/>
</dbReference>
<dbReference type="PANTHER" id="PTHR35892">
    <property type="entry name" value="OUTER MEMBRANE PROTEIN PAGN-RELATED"/>
    <property type="match status" value="1"/>
</dbReference>
<dbReference type="OrthoDB" id="5873117at2"/>
<dbReference type="InterPro" id="IPR027385">
    <property type="entry name" value="Beta-barrel_OMP"/>
</dbReference>
<feature type="signal peptide" evidence="6">
    <location>
        <begin position="1"/>
        <end position="23"/>
    </location>
</feature>
<dbReference type="RefSeq" id="WP_128782193.1">
    <property type="nucleotide sequence ID" value="NZ_JAKJSG010000169.1"/>
</dbReference>
<dbReference type="PANTHER" id="PTHR35892:SF2">
    <property type="entry name" value="OUTER MEMBRANE PROTEIN PAGN"/>
    <property type="match status" value="1"/>
</dbReference>
<keyword evidence="3" id="KW-0812">Transmembrane</keyword>
<evidence type="ECO:0000256" key="4">
    <source>
        <dbReference type="ARBA" id="ARBA00022729"/>
    </source>
</evidence>
<comment type="subcellular location">
    <subcellularLocation>
        <location evidence="1">Cell outer membrane</location>
        <topology evidence="1">Multi-pass membrane protein</topology>
    </subcellularLocation>
</comment>
<proteinExistence type="predicted"/>
<dbReference type="InterPro" id="IPR011250">
    <property type="entry name" value="OMP/PagP_B-barrel"/>
</dbReference>
<reference evidence="8 9" key="1">
    <citation type="submission" date="2018-11" db="EMBL/GenBank/DDBJ databases">
        <title>Photobacterium sp. BEI247 sp. nov., a marine bacterium isolated from Yongle Blue Hole in the South China Sea.</title>
        <authorList>
            <person name="Wang X."/>
        </authorList>
    </citation>
    <scope>NUCLEOTIDE SEQUENCE [LARGE SCALE GENOMIC DNA]</scope>
    <source>
        <strain evidence="9">BEI247</strain>
    </source>
</reference>
<evidence type="ECO:0000313" key="9">
    <source>
        <dbReference type="Proteomes" id="UP000287563"/>
    </source>
</evidence>
<dbReference type="SUPFAM" id="SSF56925">
    <property type="entry name" value="OMPA-like"/>
    <property type="match status" value="1"/>
</dbReference>
<gene>
    <name evidence="8" type="ORF">EDI28_02180</name>
</gene>
<organism evidence="8 9">
    <name type="scientific">Photobacterium chitinilyticum</name>
    <dbReference type="NCBI Taxonomy" id="2485123"/>
    <lineage>
        <taxon>Bacteria</taxon>
        <taxon>Pseudomonadati</taxon>
        <taxon>Pseudomonadota</taxon>
        <taxon>Gammaproteobacteria</taxon>
        <taxon>Vibrionales</taxon>
        <taxon>Vibrionaceae</taxon>
        <taxon>Photobacterium</taxon>
    </lineage>
</organism>
<dbReference type="AlphaFoldDB" id="A0A444JV12"/>
<keyword evidence="4 6" id="KW-0732">Signal</keyword>
<sequence>MNISKISTLITLTSALASFSVNAGNSYSGFLSAGIVDAKATYELEGIDQAPSGFGINYAFIQPGNNLGVIFGIQTSSDDGVYYYEGRTLDASLDMSDFSVGPIYRFENANWLKLYPTVGVTYFDGEIWVSGGSEGQYSIRDDDLWFNYGLGLQVSLPYTPIFLDFNYKVIVPSGNYSEFDIDSFYLGVGYSF</sequence>
<dbReference type="EMBL" id="RJLM01000001">
    <property type="protein sequence ID" value="RWX56875.1"/>
    <property type="molecule type" value="Genomic_DNA"/>
</dbReference>
<keyword evidence="5" id="KW-0472">Membrane</keyword>
<dbReference type="Proteomes" id="UP000287563">
    <property type="component" value="Unassembled WGS sequence"/>
</dbReference>
<feature type="domain" description="Outer membrane protein beta-barrel" evidence="7">
    <location>
        <begin position="11"/>
        <end position="192"/>
    </location>
</feature>
<evidence type="ECO:0000259" key="7">
    <source>
        <dbReference type="Pfam" id="PF13505"/>
    </source>
</evidence>
<evidence type="ECO:0000256" key="1">
    <source>
        <dbReference type="ARBA" id="ARBA00004571"/>
    </source>
</evidence>